<evidence type="ECO:0000256" key="2">
    <source>
        <dbReference type="ARBA" id="ARBA00010768"/>
    </source>
</evidence>
<dbReference type="AlphaFoldDB" id="A0A1D6I8R4"/>
<dbReference type="InterPro" id="IPR000300">
    <property type="entry name" value="IPPc"/>
</dbReference>
<dbReference type="InterPro" id="IPR045849">
    <property type="entry name" value="IP5P_plant"/>
</dbReference>
<dbReference type="Gene3D" id="3.60.10.10">
    <property type="entry name" value="Endonuclease/exonuclease/phosphatase"/>
    <property type="match status" value="1"/>
</dbReference>
<dbReference type="SMART" id="SM00353">
    <property type="entry name" value="HLH"/>
    <property type="match status" value="1"/>
</dbReference>
<dbReference type="EMBL" id="CM007650">
    <property type="protein sequence ID" value="ONM56430.1"/>
    <property type="molecule type" value="Genomic_DNA"/>
</dbReference>
<dbReference type="InterPro" id="IPR036638">
    <property type="entry name" value="HLH_DNA-bd_sf"/>
</dbReference>
<dbReference type="Pfam" id="PF22669">
    <property type="entry name" value="Exo_endo_phos2"/>
    <property type="match status" value="1"/>
</dbReference>
<dbReference type="PANTHER" id="PTHR45666:SF8">
    <property type="entry name" value="OS03G0793600 PROTEIN"/>
    <property type="match status" value="1"/>
</dbReference>
<protein>
    <submittedName>
        <fullName evidence="6">Uncharacterized protein</fullName>
    </submittedName>
</protein>
<evidence type="ECO:0000256" key="5">
    <source>
        <dbReference type="ARBA" id="ARBA00023163"/>
    </source>
</evidence>
<dbReference type="SUPFAM" id="SSF56219">
    <property type="entry name" value="DNase I-like"/>
    <property type="match status" value="1"/>
</dbReference>
<dbReference type="SMR" id="A0A1D6I8R4"/>
<dbReference type="InterPro" id="IPR036691">
    <property type="entry name" value="Endo/exonu/phosph_ase_sf"/>
</dbReference>
<keyword evidence="5" id="KW-0804">Transcription</keyword>
<dbReference type="SUPFAM" id="SSF47459">
    <property type="entry name" value="HLH, helix-loop-helix DNA-binding domain"/>
    <property type="match status" value="1"/>
</dbReference>
<name>A0A1D6I8R4_MAIZE</name>
<dbReference type="GO" id="GO:0046983">
    <property type="term" value="F:protein dimerization activity"/>
    <property type="evidence" value="ECO:0007669"/>
    <property type="project" value="InterPro"/>
</dbReference>
<comment type="similarity">
    <text evidence="2">Belongs to the inositol polyphosphate 5-phosphatase family.</text>
</comment>
<evidence type="ECO:0000313" key="6">
    <source>
        <dbReference type="EMBL" id="ONM56430.1"/>
    </source>
</evidence>
<dbReference type="PROSITE" id="PS50888">
    <property type="entry name" value="BHLH"/>
    <property type="match status" value="1"/>
</dbReference>
<accession>A0A1D6I8R4</accession>
<comment type="similarity">
    <text evidence="1">Belongs to the bHLH protein family.</text>
</comment>
<dbReference type="GO" id="GO:0046856">
    <property type="term" value="P:phosphatidylinositol dephosphorylation"/>
    <property type="evidence" value="ECO:0007669"/>
    <property type="project" value="InterPro"/>
</dbReference>
<organism evidence="6">
    <name type="scientific">Zea mays</name>
    <name type="common">Maize</name>
    <dbReference type="NCBI Taxonomy" id="4577"/>
    <lineage>
        <taxon>Eukaryota</taxon>
        <taxon>Viridiplantae</taxon>
        <taxon>Streptophyta</taxon>
        <taxon>Embryophyta</taxon>
        <taxon>Tracheophyta</taxon>
        <taxon>Spermatophyta</taxon>
        <taxon>Magnoliopsida</taxon>
        <taxon>Liliopsida</taxon>
        <taxon>Poales</taxon>
        <taxon>Poaceae</taxon>
        <taxon>PACMAD clade</taxon>
        <taxon>Panicoideae</taxon>
        <taxon>Andropogonodae</taxon>
        <taxon>Andropogoneae</taxon>
        <taxon>Tripsacinae</taxon>
        <taxon>Zea</taxon>
    </lineage>
</organism>
<proteinExistence type="inferred from homology"/>
<dbReference type="Gene3D" id="4.10.280.10">
    <property type="entry name" value="Helix-loop-helix DNA-binding domain"/>
    <property type="match status" value="1"/>
</dbReference>
<dbReference type="GO" id="GO:0004445">
    <property type="term" value="F:inositol-polyphosphate 5-phosphatase activity"/>
    <property type="evidence" value="ECO:0007669"/>
    <property type="project" value="InterPro"/>
</dbReference>
<dbReference type="InterPro" id="IPR011598">
    <property type="entry name" value="bHLH_dom"/>
</dbReference>
<evidence type="ECO:0000256" key="1">
    <source>
        <dbReference type="ARBA" id="ARBA00005510"/>
    </source>
</evidence>
<evidence type="ECO:0000256" key="4">
    <source>
        <dbReference type="ARBA" id="ARBA00023015"/>
    </source>
</evidence>
<sequence>MGFLDVVKPKVASAALVDDAAGLEACKVEPDLEESGVAFGAGAAPPPALASKKKRVVGMSSKNLMAERRRRKRLNGRLSMLQSVVPKINKMDWTSILGDTIDYMKELLERIKLLQEEIGQQQQEASGMLSVFYELNPNEMVARNTPRREMSYGGNLMLWNSKKSLDFHSRIIWLGGLSYLMALSYCSAKALVKMHNWKQLLEKDQLQIEQRCECVFQGWKEGMIYFPPTYKYSFNSDCYSGVRPKENRRTRAITFCGLLQSSYICEESRFSDHRPVYNLFMAKVESARHRRSNLTLIMISGAEGIVID</sequence>
<dbReference type="PANTHER" id="PTHR45666">
    <property type="entry name" value="TYPE IV INOSITOL POLYPHOSPHATE 5-PHOSPHATASE 9"/>
    <property type="match status" value="1"/>
</dbReference>
<evidence type="ECO:0000256" key="3">
    <source>
        <dbReference type="ARBA" id="ARBA00022801"/>
    </source>
</evidence>
<reference evidence="6" key="1">
    <citation type="submission" date="2015-12" db="EMBL/GenBank/DDBJ databases">
        <title>Update maize B73 reference genome by single molecule sequencing technologies.</title>
        <authorList>
            <consortium name="Maize Genome Sequencing Project"/>
            <person name="Ware D."/>
        </authorList>
    </citation>
    <scope>NUCLEOTIDE SEQUENCE [LARGE SCALE GENOMIC DNA]</scope>
    <source>
        <tissue evidence="6">Seedling</tissue>
    </source>
</reference>
<dbReference type="InParanoid" id="A0A1D6I8R4"/>
<keyword evidence="4" id="KW-0805">Transcription regulation</keyword>
<gene>
    <name evidence="6" type="ORF">ZEAMMB73_Zm00001d021172</name>
</gene>
<keyword evidence="3" id="KW-0378">Hydrolase</keyword>
<dbReference type="Pfam" id="PF00010">
    <property type="entry name" value="HLH"/>
    <property type="match status" value="1"/>
</dbReference>